<reference evidence="1" key="1">
    <citation type="submission" date="2022-03" db="EMBL/GenBank/DDBJ databases">
        <authorList>
            <person name="Lindestad O."/>
        </authorList>
    </citation>
    <scope>NUCLEOTIDE SEQUENCE</scope>
</reference>
<proteinExistence type="predicted"/>
<comment type="caution">
    <text evidence="1">The sequence shown here is derived from an EMBL/GenBank/DDBJ whole genome shotgun (WGS) entry which is preliminary data.</text>
</comment>
<evidence type="ECO:0000313" key="2">
    <source>
        <dbReference type="Proteomes" id="UP000838756"/>
    </source>
</evidence>
<gene>
    <name evidence="1" type="primary">jg27846</name>
    <name evidence="1" type="ORF">PAEG_LOCUS4567</name>
</gene>
<organism evidence="1 2">
    <name type="scientific">Pararge aegeria aegeria</name>
    <dbReference type="NCBI Taxonomy" id="348720"/>
    <lineage>
        <taxon>Eukaryota</taxon>
        <taxon>Metazoa</taxon>
        <taxon>Ecdysozoa</taxon>
        <taxon>Arthropoda</taxon>
        <taxon>Hexapoda</taxon>
        <taxon>Insecta</taxon>
        <taxon>Pterygota</taxon>
        <taxon>Neoptera</taxon>
        <taxon>Endopterygota</taxon>
        <taxon>Lepidoptera</taxon>
        <taxon>Glossata</taxon>
        <taxon>Ditrysia</taxon>
        <taxon>Papilionoidea</taxon>
        <taxon>Nymphalidae</taxon>
        <taxon>Satyrinae</taxon>
        <taxon>Satyrini</taxon>
        <taxon>Parargina</taxon>
        <taxon>Pararge</taxon>
    </lineage>
</organism>
<dbReference type="Proteomes" id="UP000838756">
    <property type="component" value="Unassembled WGS sequence"/>
</dbReference>
<evidence type="ECO:0000313" key="1">
    <source>
        <dbReference type="EMBL" id="CAH2216577.1"/>
    </source>
</evidence>
<dbReference type="EMBL" id="CAKXAJ010015904">
    <property type="protein sequence ID" value="CAH2216577.1"/>
    <property type="molecule type" value="Genomic_DNA"/>
</dbReference>
<accession>A0A8S4QN35</accession>
<dbReference type="AlphaFoldDB" id="A0A8S4QN35"/>
<sequence>MAHKIVGGKQQHAACTELVLKRVKPHESVIRSVTKPFRPEHTNVPYFSGQFLILRCLSSDIHRKANCSYQYSMTEKPDTKNLSPGLNRLQDHVILRLGQPGIQQHLAGR</sequence>
<name>A0A8S4QN35_9NEOP</name>
<keyword evidence="2" id="KW-1185">Reference proteome</keyword>
<protein>
    <submittedName>
        <fullName evidence="1">Jg27846 protein</fullName>
    </submittedName>
</protein>